<dbReference type="KEGG" id="alq:C7Y71_002085"/>
<proteinExistence type="inferred from homology"/>
<organism evidence="2 3">
    <name type="scientific">Pseudoprevotella muciniphila</name>
    <dbReference type="NCBI Taxonomy" id="2133944"/>
    <lineage>
        <taxon>Bacteria</taxon>
        <taxon>Pseudomonadati</taxon>
        <taxon>Bacteroidota</taxon>
        <taxon>Bacteroidia</taxon>
        <taxon>Bacteroidales</taxon>
        <taxon>Prevotellaceae</taxon>
        <taxon>Pseudoprevotella</taxon>
    </lineage>
</organism>
<comment type="similarity">
    <text evidence="1">Belongs to the UPF0246 family.</text>
</comment>
<dbReference type="HAMAP" id="MF_00652">
    <property type="entry name" value="UPF0246"/>
    <property type="match status" value="1"/>
</dbReference>
<dbReference type="PANTHER" id="PTHR30283:SF4">
    <property type="entry name" value="PEROXIDE STRESS RESISTANCE PROTEIN YAAA"/>
    <property type="match status" value="1"/>
</dbReference>
<dbReference type="Proteomes" id="UP000249375">
    <property type="component" value="Chromosome"/>
</dbReference>
<reference evidence="2 3" key="1">
    <citation type="submission" date="2018-11" db="EMBL/GenBank/DDBJ databases">
        <authorList>
            <person name="Na S.W."/>
            <person name="Baik M."/>
        </authorList>
    </citation>
    <scope>NUCLEOTIDE SEQUENCE [LARGE SCALE GENOMIC DNA]</scope>
    <source>
        <strain evidence="2 3">E39</strain>
    </source>
</reference>
<dbReference type="PANTHER" id="PTHR30283">
    <property type="entry name" value="PEROXIDE STRESS RESPONSE PROTEIN YAAA"/>
    <property type="match status" value="1"/>
</dbReference>
<gene>
    <name evidence="2" type="ORF">C7Y71_002085</name>
</gene>
<dbReference type="AlphaFoldDB" id="A0A5P8E4F9"/>
<protein>
    <recommendedName>
        <fullName evidence="1">UPF0246 protein C7Y71_002085</fullName>
    </recommendedName>
</protein>
<accession>A0A5P8E4F9</accession>
<evidence type="ECO:0000256" key="1">
    <source>
        <dbReference type="HAMAP-Rule" id="MF_00652"/>
    </source>
</evidence>
<keyword evidence="3" id="KW-1185">Reference proteome</keyword>
<name>A0A5P8E4F9_9BACT</name>
<dbReference type="EMBL" id="CP033459">
    <property type="protein sequence ID" value="QFQ11909.1"/>
    <property type="molecule type" value="Genomic_DNA"/>
</dbReference>
<dbReference type="Pfam" id="PF03883">
    <property type="entry name" value="H2O2_YaaD"/>
    <property type="match status" value="1"/>
</dbReference>
<sequence length="252" mass="29263">MQILLACAKTMHDEVKTNLLLTPPRFQQQAERFAYDMMQYDVETIADMLCCSHQIAAQNKLRFMSFFDEDKQKLPAILAYHGQAYKHLNAETLNEDDLHYANKHLWITSFLYGLLRPLNGILPYRMEGGVTLPSADGITMFDFWKAHLTECLIESVKADDGILIHLATVEFQHLFDWKRVSKELRVVQPLFYVRKGNQLKMQAVWAKTCRGAMTRYIITHRITTPEELCAFSYENFQFASNAGEADFPHFIR</sequence>
<dbReference type="OrthoDB" id="9777133at2"/>
<dbReference type="GO" id="GO:0005829">
    <property type="term" value="C:cytosol"/>
    <property type="evidence" value="ECO:0007669"/>
    <property type="project" value="TreeGrafter"/>
</dbReference>
<evidence type="ECO:0000313" key="2">
    <source>
        <dbReference type="EMBL" id="QFQ11909.1"/>
    </source>
</evidence>
<evidence type="ECO:0000313" key="3">
    <source>
        <dbReference type="Proteomes" id="UP000249375"/>
    </source>
</evidence>
<dbReference type="InterPro" id="IPR005583">
    <property type="entry name" value="YaaA"/>
</dbReference>
<dbReference type="GO" id="GO:0033194">
    <property type="term" value="P:response to hydroperoxide"/>
    <property type="evidence" value="ECO:0007669"/>
    <property type="project" value="TreeGrafter"/>
</dbReference>
<dbReference type="RefSeq" id="WP_111897715.1">
    <property type="nucleotide sequence ID" value="NZ_CP033459.1"/>
</dbReference>